<name>A0ABS5KY75_9ACTN</name>
<evidence type="ECO:0000313" key="2">
    <source>
        <dbReference type="Proteomes" id="UP000730482"/>
    </source>
</evidence>
<dbReference type="RefSeq" id="WP_212014795.1">
    <property type="nucleotide sequence ID" value="NZ_JAAFYZ010000121.1"/>
</dbReference>
<dbReference type="Proteomes" id="UP000730482">
    <property type="component" value="Unassembled WGS sequence"/>
</dbReference>
<accession>A0ABS5KY75</accession>
<gene>
    <name evidence="1" type="ORF">KGQ19_29250</name>
</gene>
<keyword evidence="2" id="KW-1185">Reference proteome</keyword>
<protein>
    <submittedName>
        <fullName evidence="1">Uncharacterized protein</fullName>
    </submittedName>
</protein>
<evidence type="ECO:0000313" key="1">
    <source>
        <dbReference type="EMBL" id="MBS2550967.1"/>
    </source>
</evidence>
<dbReference type="EMBL" id="JAAFYZ010000121">
    <property type="protein sequence ID" value="MBS2550967.1"/>
    <property type="molecule type" value="Genomic_DNA"/>
</dbReference>
<reference evidence="1 2" key="1">
    <citation type="submission" date="2020-02" db="EMBL/GenBank/DDBJ databases">
        <title>Acidophilic actinobacteria isolated from forest soil.</title>
        <authorList>
            <person name="Golinska P."/>
        </authorList>
    </citation>
    <scope>NUCLEOTIDE SEQUENCE [LARGE SCALE GENOMIC DNA]</scope>
    <source>
        <strain evidence="1 2">NL8</strain>
    </source>
</reference>
<organism evidence="1 2">
    <name type="scientific">Catenulispora pinistramenti</name>
    <dbReference type="NCBI Taxonomy" id="2705254"/>
    <lineage>
        <taxon>Bacteria</taxon>
        <taxon>Bacillati</taxon>
        <taxon>Actinomycetota</taxon>
        <taxon>Actinomycetes</taxon>
        <taxon>Catenulisporales</taxon>
        <taxon>Catenulisporaceae</taxon>
        <taxon>Catenulispora</taxon>
    </lineage>
</organism>
<comment type="caution">
    <text evidence="1">The sequence shown here is derived from an EMBL/GenBank/DDBJ whole genome shotgun (WGS) entry which is preliminary data.</text>
</comment>
<proteinExistence type="predicted"/>
<sequence length="113" mass="12042">MADNGTRVKAADDPIVYVVLEGKRRALNEASYLNIFNDWEGIVETDVNGIEDGGAIQDGYIGNANGESYLVADTVKYRINGNATAEQLNLKVTAPRALSAEDAGRLSDGPQLG</sequence>